<comment type="caution">
    <text evidence="2">The sequence shown here is derived from an EMBL/GenBank/DDBJ whole genome shotgun (WGS) entry which is preliminary data.</text>
</comment>
<dbReference type="PANTHER" id="PTHR31147">
    <property type="entry name" value="ACYL TRANSFERASE 4"/>
    <property type="match status" value="1"/>
</dbReference>
<organism evidence="2 3">
    <name type="scientific">Hibiscus sabdariffa</name>
    <name type="common">roselle</name>
    <dbReference type="NCBI Taxonomy" id="183260"/>
    <lineage>
        <taxon>Eukaryota</taxon>
        <taxon>Viridiplantae</taxon>
        <taxon>Streptophyta</taxon>
        <taxon>Embryophyta</taxon>
        <taxon>Tracheophyta</taxon>
        <taxon>Spermatophyta</taxon>
        <taxon>Magnoliopsida</taxon>
        <taxon>eudicotyledons</taxon>
        <taxon>Gunneridae</taxon>
        <taxon>Pentapetalae</taxon>
        <taxon>rosids</taxon>
        <taxon>malvids</taxon>
        <taxon>Malvales</taxon>
        <taxon>Malvaceae</taxon>
        <taxon>Malvoideae</taxon>
        <taxon>Hibiscus</taxon>
    </lineage>
</organism>
<evidence type="ECO:0000313" key="3">
    <source>
        <dbReference type="Proteomes" id="UP001396334"/>
    </source>
</evidence>
<accession>A0ABR2SUZ0</accession>
<keyword evidence="3" id="KW-1185">Reference proteome</keyword>
<name>A0ABR2SUZ0_9ROSI</name>
<dbReference type="InterPro" id="IPR050898">
    <property type="entry name" value="Plant_acyltransferase"/>
</dbReference>
<comment type="similarity">
    <text evidence="1">Belongs to the plant acyltransferase family.</text>
</comment>
<dbReference type="PANTHER" id="PTHR31147:SF25">
    <property type="entry name" value="HXXXD-TYPE ACYL-TRANSFERASE FAMILY PROTEIN"/>
    <property type="match status" value="1"/>
</dbReference>
<protein>
    <submittedName>
        <fullName evidence="2">Uncharacterized protein</fullName>
    </submittedName>
</protein>
<dbReference type="Pfam" id="PF02458">
    <property type="entry name" value="Transferase"/>
    <property type="match status" value="1"/>
</dbReference>
<evidence type="ECO:0000313" key="2">
    <source>
        <dbReference type="EMBL" id="KAK9028949.1"/>
    </source>
</evidence>
<dbReference type="Gene3D" id="3.30.559.10">
    <property type="entry name" value="Chloramphenicol acetyltransferase-like domain"/>
    <property type="match status" value="2"/>
</dbReference>
<gene>
    <name evidence="2" type="ORF">V6N11_026081</name>
</gene>
<dbReference type="InterPro" id="IPR023213">
    <property type="entry name" value="CAT-like_dom_sf"/>
</dbReference>
<proteinExistence type="inferred from homology"/>
<dbReference type="Proteomes" id="UP001396334">
    <property type="component" value="Unassembled WGS sequence"/>
</dbReference>
<reference evidence="2 3" key="1">
    <citation type="journal article" date="2024" name="G3 (Bethesda)">
        <title>Genome assembly of Hibiscus sabdariffa L. provides insights into metabolisms of medicinal natural products.</title>
        <authorList>
            <person name="Kim T."/>
        </authorList>
    </citation>
    <scope>NUCLEOTIDE SEQUENCE [LARGE SCALE GENOMIC DNA]</scope>
    <source>
        <strain evidence="2">TK-2024</strain>
        <tissue evidence="2">Old leaves</tissue>
    </source>
</reference>
<dbReference type="EMBL" id="JBBPBN010000011">
    <property type="protein sequence ID" value="KAK9028949.1"/>
    <property type="molecule type" value="Genomic_DNA"/>
</dbReference>
<evidence type="ECO:0000256" key="1">
    <source>
        <dbReference type="ARBA" id="ARBA00009861"/>
    </source>
</evidence>
<sequence length="462" mass="51127">MATHSTIMFSVDRNDVVFVKPFKPTPSQVLSLSTIDNDPNLEIMCHTVFVYQANADFDVKPKDPASIIQEALSKLLVYYYPLAGKMKRETDGKLRIACTADDSVPFLVATADCKLSSLNHLDGIDVHTGKEFALDFASESDGGYYHPLVMQVTKFICGGFTIALSLSHSVCDGFGAAQFFQALTELASGKNEPSVKPVWERQLLVAKPAEEIPRSIVDKDLSPASPYLPTTDIVHACFYVTEESIKTLKMNLIKESKDESITSLEVLSAYIWRARFRALKLSPDKTTMLGMAVGIRRTVKPRLPEGYYGNAFTSANTAMTGKELDQGPLSKAVKQIKESKRLASENDYIWNLMSINEKLRELNSKFEAAAGSTMVITDWRRLGLLEDVDFGWKGSVNMIPLPWNMFGYVDLVLLLPPCKLDQSMKGGARVLVSFPTAAIAKFREEMDALRHGNKVAGDALVI</sequence>